<dbReference type="EMBL" id="JAANQT010008585">
    <property type="protein sequence ID" value="KAG1280936.1"/>
    <property type="molecule type" value="Genomic_DNA"/>
</dbReference>
<dbReference type="Proteomes" id="UP000716291">
    <property type="component" value="Unassembled WGS sequence"/>
</dbReference>
<sequence>MLFNALRAAAHRRQVLVAAFGACAGHRRLIAAMVALQAVAAAVGAMQHSKGRAARAITDPCARLAMQHGRIAAPVQEAQRLLFALQPLADRLQQMRRHTVLHLQAARVHQPHRRQAAGSRAPRQRQAQIAAALGVLPRFQRRRG</sequence>
<evidence type="ECO:0000313" key="2">
    <source>
        <dbReference type="Proteomes" id="UP000716291"/>
    </source>
</evidence>
<organism evidence="1 2">
    <name type="scientific">Rhizopus oryzae</name>
    <name type="common">Mucormycosis agent</name>
    <name type="synonym">Rhizopus arrhizus var. delemar</name>
    <dbReference type="NCBI Taxonomy" id="64495"/>
    <lineage>
        <taxon>Eukaryota</taxon>
        <taxon>Fungi</taxon>
        <taxon>Fungi incertae sedis</taxon>
        <taxon>Mucoromycota</taxon>
        <taxon>Mucoromycotina</taxon>
        <taxon>Mucoromycetes</taxon>
        <taxon>Mucorales</taxon>
        <taxon>Mucorineae</taxon>
        <taxon>Rhizopodaceae</taxon>
        <taxon>Rhizopus</taxon>
    </lineage>
</organism>
<comment type="caution">
    <text evidence="1">The sequence shown here is derived from an EMBL/GenBank/DDBJ whole genome shotgun (WGS) entry which is preliminary data.</text>
</comment>
<accession>A0A9P6WTA3</accession>
<protein>
    <submittedName>
        <fullName evidence="1">Uncharacterized protein</fullName>
    </submittedName>
</protein>
<dbReference type="AlphaFoldDB" id="A0A9P6WTA3"/>
<proteinExistence type="predicted"/>
<name>A0A9P6WTA3_RHIOR</name>
<reference evidence="1" key="1">
    <citation type="journal article" date="2020" name="Microb. Genom.">
        <title>Genetic diversity of clinical and environmental Mucorales isolates obtained from an investigation of mucormycosis cases among solid organ transplant recipients.</title>
        <authorList>
            <person name="Nguyen M.H."/>
            <person name="Kaul D."/>
            <person name="Muto C."/>
            <person name="Cheng S.J."/>
            <person name="Richter R.A."/>
            <person name="Bruno V.M."/>
            <person name="Liu G."/>
            <person name="Beyhan S."/>
            <person name="Sundermann A.J."/>
            <person name="Mounaud S."/>
            <person name="Pasculle A.W."/>
            <person name="Nierman W.C."/>
            <person name="Driscoll E."/>
            <person name="Cumbie R."/>
            <person name="Clancy C.J."/>
            <person name="Dupont C.L."/>
        </authorList>
    </citation>
    <scope>NUCLEOTIDE SEQUENCE</scope>
    <source>
        <strain evidence="1">GL11</strain>
    </source>
</reference>
<gene>
    <name evidence="1" type="ORF">G6F64_014501</name>
</gene>
<evidence type="ECO:0000313" key="1">
    <source>
        <dbReference type="EMBL" id="KAG1280936.1"/>
    </source>
</evidence>
<keyword evidence="2" id="KW-1185">Reference proteome</keyword>